<comment type="caution">
    <text evidence="2">The sequence shown here is derived from an EMBL/GenBank/DDBJ whole genome shotgun (WGS) entry which is preliminary data.</text>
</comment>
<dbReference type="Gene3D" id="3.30.310.50">
    <property type="entry name" value="Alpha-D-phosphohexomutase, C-terminal domain"/>
    <property type="match status" value="1"/>
</dbReference>
<reference evidence="2 3" key="1">
    <citation type="submission" date="2024-10" db="EMBL/GenBank/DDBJ databases">
        <title>Updated reference genomes for cyclostephanoid diatoms.</title>
        <authorList>
            <person name="Roberts W.R."/>
            <person name="Alverson A.J."/>
        </authorList>
    </citation>
    <scope>NUCLEOTIDE SEQUENCE [LARGE SCALE GENOMIC DNA]</scope>
    <source>
        <strain evidence="2 3">AJA232-27</strain>
    </source>
</reference>
<protein>
    <submittedName>
        <fullName evidence="2">Uncharacterized protein</fullName>
    </submittedName>
</protein>
<evidence type="ECO:0000256" key="1">
    <source>
        <dbReference type="ARBA" id="ARBA00007073"/>
    </source>
</evidence>
<dbReference type="Proteomes" id="UP001530293">
    <property type="component" value="Unassembled WGS sequence"/>
</dbReference>
<dbReference type="InterPro" id="IPR015419">
    <property type="entry name" value="CTAG/Pcc1"/>
</dbReference>
<dbReference type="EMBL" id="JALLBG020000023">
    <property type="protein sequence ID" value="KAL3771580.1"/>
    <property type="molecule type" value="Genomic_DNA"/>
</dbReference>
<sequence>MTTHHRPYKCTIQIALPSNQYAQHLKDIISVDQEISDKVVKSFAVVESTSCTQHDTTIDDGGKADEEMNKNDMRVLQINFEATDAKMLRVSISTTYDMINVALKCFQEFGE</sequence>
<keyword evidence="3" id="KW-1185">Reference proteome</keyword>
<gene>
    <name evidence="2" type="ORF">ACHAWU_003755</name>
</gene>
<evidence type="ECO:0000313" key="2">
    <source>
        <dbReference type="EMBL" id="KAL3771580.1"/>
    </source>
</evidence>
<proteinExistence type="inferred from homology"/>
<evidence type="ECO:0000313" key="3">
    <source>
        <dbReference type="Proteomes" id="UP001530293"/>
    </source>
</evidence>
<organism evidence="2 3">
    <name type="scientific">Discostella pseudostelligera</name>
    <dbReference type="NCBI Taxonomy" id="259834"/>
    <lineage>
        <taxon>Eukaryota</taxon>
        <taxon>Sar</taxon>
        <taxon>Stramenopiles</taxon>
        <taxon>Ochrophyta</taxon>
        <taxon>Bacillariophyta</taxon>
        <taxon>Coscinodiscophyceae</taxon>
        <taxon>Thalassiosirophycidae</taxon>
        <taxon>Stephanodiscales</taxon>
        <taxon>Stephanodiscaceae</taxon>
        <taxon>Discostella</taxon>
    </lineage>
</organism>
<accession>A0ABD3N6A6</accession>
<dbReference type="PANTHER" id="PTHR31283:SF5">
    <property type="entry name" value="EKC_KEOPS COMPLEX SUBUNIT LAGE3"/>
    <property type="match status" value="1"/>
</dbReference>
<dbReference type="Pfam" id="PF09341">
    <property type="entry name" value="Pcc1"/>
    <property type="match status" value="1"/>
</dbReference>
<comment type="similarity">
    <text evidence="1">Belongs to the CTAG/PCC1 family.</text>
</comment>
<name>A0ABD3N6A6_9STRA</name>
<dbReference type="AlphaFoldDB" id="A0ABD3N6A6"/>
<dbReference type="PANTHER" id="PTHR31283">
    <property type="entry name" value="EKC/KEOPS COMPLEX SUBUNIT PCC1 FAMILY MEMBER"/>
    <property type="match status" value="1"/>
</dbReference>